<evidence type="ECO:0000313" key="2">
    <source>
        <dbReference type="Proteomes" id="UP000541558"/>
    </source>
</evidence>
<organism evidence="1 2">
    <name type="scientific">Ephemerocybe angulata</name>
    <dbReference type="NCBI Taxonomy" id="980116"/>
    <lineage>
        <taxon>Eukaryota</taxon>
        <taxon>Fungi</taxon>
        <taxon>Dikarya</taxon>
        <taxon>Basidiomycota</taxon>
        <taxon>Agaricomycotina</taxon>
        <taxon>Agaricomycetes</taxon>
        <taxon>Agaricomycetidae</taxon>
        <taxon>Agaricales</taxon>
        <taxon>Agaricineae</taxon>
        <taxon>Psathyrellaceae</taxon>
        <taxon>Ephemerocybe</taxon>
    </lineage>
</organism>
<sequence length="289" mass="31044">MSYSPSSLHRISSPALLVTALSSLPPPPPSSPSFNAACGVHRMVAGRVLVVVVVVSQRNLEVGALAVFRIPGVVEVRLSSHRAQWAVFRKNSLPPPPSRCRRRRAKHRTLRLGWVLVAVHGWAKDCQGLWRTVMDCWPGTRAQHAGVEEVDARSSASSFWLGVDVVVDAPEDVAMVRPSSPSLVFQVVAEVVGVVRTVRQPSRVAQGLFLSIRLGYAKPTFPFTAKPLGECRASHALAALISRPFVNESSPALCYPGSPLHSTMFGLCELGAIARCGSVLSSRAGTMAT</sequence>
<reference evidence="1 2" key="1">
    <citation type="journal article" date="2020" name="ISME J.">
        <title>Uncovering the hidden diversity of litter-decomposition mechanisms in mushroom-forming fungi.</title>
        <authorList>
            <person name="Floudas D."/>
            <person name="Bentzer J."/>
            <person name="Ahren D."/>
            <person name="Johansson T."/>
            <person name="Persson P."/>
            <person name="Tunlid A."/>
        </authorList>
    </citation>
    <scope>NUCLEOTIDE SEQUENCE [LARGE SCALE GENOMIC DNA]</scope>
    <source>
        <strain evidence="1 2">CBS 175.51</strain>
    </source>
</reference>
<gene>
    <name evidence="1" type="ORF">D9611_015018</name>
</gene>
<keyword evidence="2" id="KW-1185">Reference proteome</keyword>
<dbReference type="EMBL" id="JAACJK010000077">
    <property type="protein sequence ID" value="KAF5334141.1"/>
    <property type="molecule type" value="Genomic_DNA"/>
</dbReference>
<dbReference type="Proteomes" id="UP000541558">
    <property type="component" value="Unassembled WGS sequence"/>
</dbReference>
<proteinExistence type="predicted"/>
<protein>
    <submittedName>
        <fullName evidence="1">Uncharacterized protein</fullName>
    </submittedName>
</protein>
<accession>A0A8H5C3V3</accession>
<name>A0A8H5C3V3_9AGAR</name>
<comment type="caution">
    <text evidence="1">The sequence shown here is derived from an EMBL/GenBank/DDBJ whole genome shotgun (WGS) entry which is preliminary data.</text>
</comment>
<evidence type="ECO:0000313" key="1">
    <source>
        <dbReference type="EMBL" id="KAF5334141.1"/>
    </source>
</evidence>
<dbReference type="AlphaFoldDB" id="A0A8H5C3V3"/>